<dbReference type="Proteomes" id="UP001429564">
    <property type="component" value="Unassembled WGS sequence"/>
</dbReference>
<reference evidence="2 3" key="1">
    <citation type="submission" date="2018-05" db="EMBL/GenBank/DDBJ databases">
        <authorList>
            <person name="Zhang Y.-J."/>
        </authorList>
    </citation>
    <scope>NUCLEOTIDE SEQUENCE [LARGE SCALE GENOMIC DNA]</scope>
    <source>
        <strain evidence="2 3">CY04</strain>
    </source>
</reference>
<protein>
    <submittedName>
        <fullName evidence="2">Uncharacterized protein</fullName>
    </submittedName>
</protein>
<gene>
    <name evidence="2" type="ORF">DL239_09100</name>
</gene>
<feature type="chain" id="PRO_5045578653" evidence="1">
    <location>
        <begin position="27"/>
        <end position="280"/>
    </location>
</feature>
<keyword evidence="3" id="KW-1185">Reference proteome</keyword>
<dbReference type="RefSeq" id="WP_167683697.1">
    <property type="nucleotide sequence ID" value="NZ_QHLQ01000007.1"/>
</dbReference>
<keyword evidence="1" id="KW-0732">Signal</keyword>
<evidence type="ECO:0000313" key="2">
    <source>
        <dbReference type="EMBL" id="NIZ61132.1"/>
    </source>
</evidence>
<feature type="signal peptide" evidence="1">
    <location>
        <begin position="1"/>
        <end position="26"/>
    </location>
</feature>
<organism evidence="2 3">
    <name type="scientific">Parasedimentitalea denitrificans</name>
    <dbReference type="NCBI Taxonomy" id="2211118"/>
    <lineage>
        <taxon>Bacteria</taxon>
        <taxon>Pseudomonadati</taxon>
        <taxon>Pseudomonadota</taxon>
        <taxon>Alphaproteobacteria</taxon>
        <taxon>Rhodobacterales</taxon>
        <taxon>Paracoccaceae</taxon>
        <taxon>Parasedimentitalea</taxon>
    </lineage>
</organism>
<sequence length="280" mass="30641">MHMLPRNITHKSITLFMCLFISPLFAGENVDPSVSQGLNRAPLDSALAYLSSGIDFRTIGTTIFNFAPKIRPFDVGDLTIGYSFEGQYMSGNLTGTTSDLGPKIKRFPKNRKGLAPPFMTVTRSGLTTGRITRYNRYTGYGATAEVETITEEILGTSPLSIVFPVAQYAFGIEVERLFRMEQTDRPAKDDNHIRVKAFNSDGNMIGERRFAIGATFSAAFVRCQYTQDVTAIQITSSVQGGIALGSVTYDNGATPPPVTAESQETLPEGFEYLPCLQLMG</sequence>
<accession>A0ABX0W6C7</accession>
<dbReference type="EMBL" id="QHLQ01000007">
    <property type="protein sequence ID" value="NIZ61132.1"/>
    <property type="molecule type" value="Genomic_DNA"/>
</dbReference>
<evidence type="ECO:0000313" key="3">
    <source>
        <dbReference type="Proteomes" id="UP001429564"/>
    </source>
</evidence>
<proteinExistence type="predicted"/>
<name>A0ABX0W6C7_9RHOB</name>
<evidence type="ECO:0000256" key="1">
    <source>
        <dbReference type="SAM" id="SignalP"/>
    </source>
</evidence>
<comment type="caution">
    <text evidence="2">The sequence shown here is derived from an EMBL/GenBank/DDBJ whole genome shotgun (WGS) entry which is preliminary data.</text>
</comment>